<dbReference type="RefSeq" id="WP_208253492.1">
    <property type="nucleotide sequence ID" value="NZ_JAGEOJ010000001.1"/>
</dbReference>
<evidence type="ECO:0000256" key="1">
    <source>
        <dbReference type="PIRNR" id="PIRNR006386"/>
    </source>
</evidence>
<dbReference type="InterPro" id="IPR014440">
    <property type="entry name" value="HCCAis_GSTk"/>
</dbReference>
<dbReference type="InterPro" id="IPR036249">
    <property type="entry name" value="Thioredoxin-like_sf"/>
</dbReference>
<evidence type="ECO:0000256" key="2">
    <source>
        <dbReference type="PIRSR" id="PIRSR006386-1"/>
    </source>
</evidence>
<dbReference type="GO" id="GO:0004364">
    <property type="term" value="F:glutathione transferase activity"/>
    <property type="evidence" value="ECO:0007669"/>
    <property type="project" value="TreeGrafter"/>
</dbReference>
<evidence type="ECO:0000313" key="5">
    <source>
        <dbReference type="Proteomes" id="UP000669179"/>
    </source>
</evidence>
<evidence type="ECO:0000313" key="4">
    <source>
        <dbReference type="EMBL" id="MBO2445912.1"/>
    </source>
</evidence>
<evidence type="ECO:0000259" key="3">
    <source>
        <dbReference type="Pfam" id="PF01323"/>
    </source>
</evidence>
<keyword evidence="5" id="KW-1185">Reference proteome</keyword>
<name>A0A939T4H3_9ACTN</name>
<feature type="active site" description="Nucleophile" evidence="2">
    <location>
        <position position="17"/>
    </location>
</feature>
<accession>A0A939T4H3</accession>
<dbReference type="EMBL" id="JAGEOJ010000001">
    <property type="protein sequence ID" value="MBO2445912.1"/>
    <property type="molecule type" value="Genomic_DNA"/>
</dbReference>
<organism evidence="4 5">
    <name type="scientific">Actinomadura barringtoniae</name>
    <dbReference type="NCBI Taxonomy" id="1427535"/>
    <lineage>
        <taxon>Bacteria</taxon>
        <taxon>Bacillati</taxon>
        <taxon>Actinomycetota</taxon>
        <taxon>Actinomycetes</taxon>
        <taxon>Streptosporangiales</taxon>
        <taxon>Thermomonosporaceae</taxon>
        <taxon>Actinomadura</taxon>
    </lineage>
</organism>
<keyword evidence="1" id="KW-0413">Isomerase</keyword>
<dbReference type="SUPFAM" id="SSF52833">
    <property type="entry name" value="Thioredoxin-like"/>
    <property type="match status" value="1"/>
</dbReference>
<protein>
    <recommendedName>
        <fullName evidence="1">2-hydroxychromene-2-carboxylate isomerase</fullName>
        <ecNumber evidence="1">5.99.1.4</ecNumber>
    </recommendedName>
</protein>
<reference evidence="4" key="1">
    <citation type="submission" date="2021-03" db="EMBL/GenBank/DDBJ databases">
        <authorList>
            <person name="Kanchanasin P."/>
            <person name="Saeng-In P."/>
            <person name="Phongsopitanun W."/>
            <person name="Yuki M."/>
            <person name="Kudo T."/>
            <person name="Ohkuma M."/>
            <person name="Tanasupawat S."/>
        </authorList>
    </citation>
    <scope>NUCLEOTIDE SEQUENCE</scope>
    <source>
        <strain evidence="4">GKU 128</strain>
    </source>
</reference>
<comment type="catalytic activity">
    <reaction evidence="1">
        <text>2-hydroxychromene-2-carboxylate = (3E)-4-(2-hydroxyphenyl)-2-oxobut-3-enoate</text>
        <dbReference type="Rhea" id="RHEA:27401"/>
        <dbReference type="ChEBI" id="CHEBI:59350"/>
        <dbReference type="ChEBI" id="CHEBI:59353"/>
        <dbReference type="EC" id="5.99.1.4"/>
    </reaction>
</comment>
<feature type="domain" description="DSBA-like thioredoxin" evidence="3">
    <location>
        <begin position="11"/>
        <end position="203"/>
    </location>
</feature>
<dbReference type="GO" id="GO:0004602">
    <property type="term" value="F:glutathione peroxidase activity"/>
    <property type="evidence" value="ECO:0007669"/>
    <property type="project" value="TreeGrafter"/>
</dbReference>
<comment type="similarity">
    <text evidence="1">Belongs to the GST superfamily. NadH family.</text>
</comment>
<dbReference type="PANTHER" id="PTHR42943">
    <property type="entry name" value="GLUTATHIONE S-TRANSFERASE KAPPA"/>
    <property type="match status" value="1"/>
</dbReference>
<dbReference type="Pfam" id="PF01323">
    <property type="entry name" value="DSBA"/>
    <property type="match status" value="1"/>
</dbReference>
<dbReference type="Proteomes" id="UP000669179">
    <property type="component" value="Unassembled WGS sequence"/>
</dbReference>
<dbReference type="GO" id="GO:0018845">
    <property type="term" value="F:2-hydroxychromene-2-carboxylate isomerase activity"/>
    <property type="evidence" value="ECO:0007669"/>
    <property type="project" value="UniProtKB-UniRule"/>
</dbReference>
<gene>
    <name evidence="4" type="ORF">J4573_02310</name>
</gene>
<dbReference type="InterPro" id="IPR051924">
    <property type="entry name" value="GST_Kappa/NadH"/>
</dbReference>
<dbReference type="GO" id="GO:0006749">
    <property type="term" value="P:glutathione metabolic process"/>
    <property type="evidence" value="ECO:0007669"/>
    <property type="project" value="TreeGrafter"/>
</dbReference>
<dbReference type="PANTHER" id="PTHR42943:SF2">
    <property type="entry name" value="GLUTATHIONE S-TRANSFERASE KAPPA 1"/>
    <property type="match status" value="1"/>
</dbReference>
<dbReference type="EC" id="5.99.1.4" evidence="1"/>
<dbReference type="Gene3D" id="3.40.30.10">
    <property type="entry name" value="Glutaredoxin"/>
    <property type="match status" value="1"/>
</dbReference>
<comment type="caution">
    <text evidence="4">The sequence shown here is derived from an EMBL/GenBank/DDBJ whole genome shotgun (WGS) entry which is preliminary data.</text>
</comment>
<sequence length="244" mass="28004">MSRRPKAPPRLYFSFRSPYSWLAVRQLEDRHPEISRQLEYIPYWDPDQVTLAGVSSRGAKFHYQQMSKAKHLYLLQDIRRLTAERGYRMRWPIDRDPWWDLPHLAYLAARREGREAELFKALNTARWERGEDICTRDTVRRCAEQAGLDGAVMTGAPEDPDIRAEGIDCLCRAYDDGVFGIPYLRYGRDKFWGLDRLETFVDVFAGAPWVPDQNAATAPLSPEHLNGHALISDAYDTDAPGGCG</sequence>
<dbReference type="PIRSF" id="PIRSF006386">
    <property type="entry name" value="HCCAis_GSTk"/>
    <property type="match status" value="1"/>
</dbReference>
<dbReference type="InterPro" id="IPR001853">
    <property type="entry name" value="DSBA-like_thioredoxin_dom"/>
</dbReference>
<proteinExistence type="inferred from homology"/>
<dbReference type="AlphaFoldDB" id="A0A939T4H3"/>